<proteinExistence type="predicted"/>
<keyword evidence="1" id="KW-0862">Zinc</keyword>
<evidence type="ECO:0000256" key="1">
    <source>
        <dbReference type="PROSITE-ProRule" id="PRU00042"/>
    </source>
</evidence>
<dbReference type="EMBL" id="SEYY01001940">
    <property type="protein sequence ID" value="KAB7505036.1"/>
    <property type="molecule type" value="Genomic_DNA"/>
</dbReference>
<dbReference type="GO" id="GO:0008270">
    <property type="term" value="F:zinc ion binding"/>
    <property type="evidence" value="ECO:0007669"/>
    <property type="project" value="UniProtKB-KW"/>
</dbReference>
<dbReference type="Gene3D" id="3.30.160.60">
    <property type="entry name" value="Classic Zinc Finger"/>
    <property type="match status" value="1"/>
</dbReference>
<name>A0A5N5TEE5_9CRUS</name>
<keyword evidence="5" id="KW-1185">Reference proteome</keyword>
<evidence type="ECO:0000313" key="4">
    <source>
        <dbReference type="EMBL" id="KAB7505036.1"/>
    </source>
</evidence>
<comment type="caution">
    <text evidence="4">The sequence shown here is derived from an EMBL/GenBank/DDBJ whole genome shotgun (WGS) entry which is preliminary data.</text>
</comment>
<dbReference type="InterPro" id="IPR013087">
    <property type="entry name" value="Znf_C2H2_type"/>
</dbReference>
<feature type="non-terminal residue" evidence="4">
    <location>
        <position position="1"/>
    </location>
</feature>
<feature type="domain" description="C2H2-type" evidence="3">
    <location>
        <begin position="85"/>
        <end position="112"/>
    </location>
</feature>
<dbReference type="InterPro" id="IPR036236">
    <property type="entry name" value="Znf_C2H2_sf"/>
</dbReference>
<evidence type="ECO:0000259" key="3">
    <source>
        <dbReference type="PROSITE" id="PS50157"/>
    </source>
</evidence>
<sequence>SPIKDSAHMIFNADDIAIVNFVNVADFLPDNIKQEEEIENGHENEDQILLVKPRKNELLEDSGRKDDRSDSEKMDVKSKKDEKKYQCCDCEYKTKDCSDFKKHLLIHSGMKRFKCSQCDFCLYSKREFD</sequence>
<organism evidence="4 5">
    <name type="scientific">Armadillidium nasatum</name>
    <dbReference type="NCBI Taxonomy" id="96803"/>
    <lineage>
        <taxon>Eukaryota</taxon>
        <taxon>Metazoa</taxon>
        <taxon>Ecdysozoa</taxon>
        <taxon>Arthropoda</taxon>
        <taxon>Crustacea</taxon>
        <taxon>Multicrustacea</taxon>
        <taxon>Malacostraca</taxon>
        <taxon>Eumalacostraca</taxon>
        <taxon>Peracarida</taxon>
        <taxon>Isopoda</taxon>
        <taxon>Oniscidea</taxon>
        <taxon>Crinocheta</taxon>
        <taxon>Armadillidiidae</taxon>
        <taxon>Armadillidium</taxon>
    </lineage>
</organism>
<keyword evidence="1" id="KW-0863">Zinc-finger</keyword>
<keyword evidence="1" id="KW-0479">Metal-binding</keyword>
<dbReference type="AlphaFoldDB" id="A0A5N5TEE5"/>
<dbReference type="SUPFAM" id="SSF57667">
    <property type="entry name" value="beta-beta-alpha zinc fingers"/>
    <property type="match status" value="1"/>
</dbReference>
<evidence type="ECO:0000256" key="2">
    <source>
        <dbReference type="SAM" id="MobiDB-lite"/>
    </source>
</evidence>
<evidence type="ECO:0000313" key="5">
    <source>
        <dbReference type="Proteomes" id="UP000326759"/>
    </source>
</evidence>
<accession>A0A5N5TEE5</accession>
<gene>
    <name evidence="4" type="ORF">Anas_13017</name>
</gene>
<feature type="compositionally biased region" description="Basic and acidic residues" evidence="2">
    <location>
        <begin position="36"/>
        <end position="45"/>
    </location>
</feature>
<reference evidence="4 5" key="1">
    <citation type="journal article" date="2019" name="PLoS Biol.">
        <title>Sex chromosomes control vertical transmission of feminizing Wolbachia symbionts in an isopod.</title>
        <authorList>
            <person name="Becking T."/>
            <person name="Chebbi M.A."/>
            <person name="Giraud I."/>
            <person name="Moumen B."/>
            <person name="Laverre T."/>
            <person name="Caubet Y."/>
            <person name="Peccoud J."/>
            <person name="Gilbert C."/>
            <person name="Cordaux R."/>
        </authorList>
    </citation>
    <scope>NUCLEOTIDE SEQUENCE [LARGE SCALE GENOMIC DNA]</scope>
    <source>
        <strain evidence="4">ANa2</strain>
        <tissue evidence="4">Whole body excluding digestive tract and cuticle</tissue>
    </source>
</reference>
<protein>
    <recommendedName>
        <fullName evidence="3">C2H2-type domain-containing protein</fullName>
    </recommendedName>
</protein>
<feature type="compositionally biased region" description="Basic and acidic residues" evidence="2">
    <location>
        <begin position="54"/>
        <end position="84"/>
    </location>
</feature>
<dbReference type="PROSITE" id="PS50157">
    <property type="entry name" value="ZINC_FINGER_C2H2_2"/>
    <property type="match status" value="1"/>
</dbReference>
<feature type="region of interest" description="Disordered" evidence="2">
    <location>
        <begin position="36"/>
        <end position="84"/>
    </location>
</feature>
<dbReference type="Proteomes" id="UP000326759">
    <property type="component" value="Unassembled WGS sequence"/>
</dbReference>
<dbReference type="OrthoDB" id="6077919at2759"/>